<reference evidence="2" key="1">
    <citation type="submission" date="2020-05" db="UniProtKB">
        <authorList>
            <consortium name="EnsemblMetazoa"/>
        </authorList>
    </citation>
    <scope>IDENTIFICATION</scope>
    <source>
        <strain evidence="2">USDA</strain>
    </source>
</reference>
<dbReference type="SUPFAM" id="SSF56112">
    <property type="entry name" value="Protein kinase-like (PK-like)"/>
    <property type="match status" value="2"/>
</dbReference>
<dbReference type="EnsemblMetazoa" id="SCAU003491-RA">
    <property type="protein sequence ID" value="SCAU003491-PA"/>
    <property type="gene ID" value="SCAU003491"/>
</dbReference>
<feature type="domain" description="CHK kinase-like" evidence="1">
    <location>
        <begin position="429"/>
        <end position="626"/>
    </location>
</feature>
<dbReference type="InterPro" id="IPR004119">
    <property type="entry name" value="EcKL"/>
</dbReference>
<keyword evidence="3" id="KW-1185">Reference proteome</keyword>
<dbReference type="AlphaFoldDB" id="A0A1I8NZK7"/>
<sequence>MSGNNDNNALSTSPTIPKWIEAKLFEKVLKEVEIEFKEIKSFKIEPALGPGENYASYMLKIEFVIKLNDDTLKHVDFMLKVGQDSELYREMVQAYDVFDIEKGMYQDIIPEIEEMLMEVDIKVRFGAKTYTLPTTEPHILMENLKTQGFRNANRLDGLDVEHMESVLKKMAQWHAASAVRVARKGTYLEKYAKGYLKPESHKLITEMYGSTTNVLLECVRQYSNAHLYYDKVEKMQYKLTENLYKTVAEAADNDEEFKVLNHGDIWSNNIMFQYDKHSGNLIETYFVDYQMPLYTSPALDVLYFIMSSSKYEIKLERFDYMIAFYYKQLREVLTLLKYPKRIPTLRDVQCTMYKNGIWDESLKPISFMLKICHDSELFRQMLEGHNVFDVEGGMYRHVIPEIEKILSDAGMNVRFGAKTYTLPTEEPYILLENLKVHGFRNTKRQEGLDMVHIKSVLKKLAQWHAATAVRVATKGKFEDKYATGYLKPDAYDMIKGMFDNATAVLLESVREFTDSNMYYEKVVKLQNQITDELFKEMGIGIGKNEDEFKVLNHGDAWSNNIMFQYNEDNGDLKETYFVDYQIPSYTSPAQDLWYFIISSCKYEIKLANFDYMLAYYHQQLDECLRLLKYPKKMPMLKDIHCMMYTHGVWAYATATNVMAAVLCDPTDKANLDNFISETDAGLAFKRQMYSNPRYRKHMEALLPWLLNRGLLEC</sequence>
<dbReference type="Pfam" id="PF02958">
    <property type="entry name" value="EcKL"/>
    <property type="match status" value="2"/>
</dbReference>
<gene>
    <name evidence="2" type="primary">106087290</name>
</gene>
<dbReference type="InterPro" id="IPR015897">
    <property type="entry name" value="CHK_kinase-like"/>
</dbReference>
<dbReference type="Proteomes" id="UP000095300">
    <property type="component" value="Unassembled WGS sequence"/>
</dbReference>
<dbReference type="InterPro" id="IPR011009">
    <property type="entry name" value="Kinase-like_dom_sf"/>
</dbReference>
<dbReference type="OrthoDB" id="191037at2759"/>
<dbReference type="PANTHER" id="PTHR11012">
    <property type="entry name" value="PROTEIN KINASE-LIKE DOMAIN-CONTAINING"/>
    <property type="match status" value="1"/>
</dbReference>
<name>A0A1I8NZK7_STOCA</name>
<evidence type="ECO:0000259" key="1">
    <source>
        <dbReference type="SMART" id="SM00587"/>
    </source>
</evidence>
<accession>A0A1I8NZK7</accession>
<dbReference type="SMART" id="SM00587">
    <property type="entry name" value="CHK"/>
    <property type="match status" value="2"/>
</dbReference>
<dbReference type="PANTHER" id="PTHR11012:SF6">
    <property type="entry name" value="CHK DOMAIN OV1-RELATED"/>
    <property type="match status" value="1"/>
</dbReference>
<feature type="domain" description="CHK kinase-like" evidence="1">
    <location>
        <begin position="139"/>
        <end position="335"/>
    </location>
</feature>
<organism evidence="2 3">
    <name type="scientific">Stomoxys calcitrans</name>
    <name type="common">Stable fly</name>
    <name type="synonym">Conops calcitrans</name>
    <dbReference type="NCBI Taxonomy" id="35570"/>
    <lineage>
        <taxon>Eukaryota</taxon>
        <taxon>Metazoa</taxon>
        <taxon>Ecdysozoa</taxon>
        <taxon>Arthropoda</taxon>
        <taxon>Hexapoda</taxon>
        <taxon>Insecta</taxon>
        <taxon>Pterygota</taxon>
        <taxon>Neoptera</taxon>
        <taxon>Endopterygota</taxon>
        <taxon>Diptera</taxon>
        <taxon>Brachycera</taxon>
        <taxon>Muscomorpha</taxon>
        <taxon>Muscoidea</taxon>
        <taxon>Muscidae</taxon>
        <taxon>Stomoxys</taxon>
    </lineage>
</organism>
<dbReference type="Gene3D" id="3.90.1200.10">
    <property type="match status" value="2"/>
</dbReference>
<evidence type="ECO:0000313" key="2">
    <source>
        <dbReference type="EnsemblMetazoa" id="SCAU003491-PA"/>
    </source>
</evidence>
<dbReference type="VEuPathDB" id="VectorBase:SCAU003491"/>
<evidence type="ECO:0000313" key="3">
    <source>
        <dbReference type="Proteomes" id="UP000095300"/>
    </source>
</evidence>
<dbReference type="KEGG" id="scac:106087290"/>
<protein>
    <recommendedName>
        <fullName evidence="1">CHK kinase-like domain-containing protein</fullName>
    </recommendedName>
</protein>
<proteinExistence type="predicted"/>